<feature type="signal peptide" evidence="2">
    <location>
        <begin position="1"/>
        <end position="30"/>
    </location>
</feature>
<gene>
    <name evidence="3" type="ORF">LPC04_02755</name>
</gene>
<organism evidence="3 4">
    <name type="scientific">Scleromatobacter humisilvae</name>
    <dbReference type="NCBI Taxonomy" id="2897159"/>
    <lineage>
        <taxon>Bacteria</taxon>
        <taxon>Pseudomonadati</taxon>
        <taxon>Pseudomonadota</taxon>
        <taxon>Betaproteobacteria</taxon>
        <taxon>Burkholderiales</taxon>
        <taxon>Sphaerotilaceae</taxon>
        <taxon>Scleromatobacter</taxon>
    </lineage>
</organism>
<feature type="region of interest" description="Disordered" evidence="1">
    <location>
        <begin position="26"/>
        <end position="46"/>
    </location>
</feature>
<dbReference type="Proteomes" id="UP001139353">
    <property type="component" value="Unassembled WGS sequence"/>
</dbReference>
<dbReference type="SUPFAM" id="SSF56601">
    <property type="entry name" value="beta-lactamase/transpeptidase-like"/>
    <property type="match status" value="2"/>
</dbReference>
<feature type="chain" id="PRO_5040770194" description="Beta-lactamase-related domain-containing protein" evidence="2">
    <location>
        <begin position="31"/>
        <end position="334"/>
    </location>
</feature>
<dbReference type="AlphaFoldDB" id="A0A9X1YHR0"/>
<proteinExistence type="predicted"/>
<name>A0A9X1YHR0_9BURK</name>
<dbReference type="InterPro" id="IPR012338">
    <property type="entry name" value="Beta-lactam/transpept-like"/>
</dbReference>
<protein>
    <recommendedName>
        <fullName evidence="5">Beta-lactamase-related domain-containing protein</fullName>
    </recommendedName>
</protein>
<dbReference type="PROSITE" id="PS51257">
    <property type="entry name" value="PROKAR_LIPOPROTEIN"/>
    <property type="match status" value="1"/>
</dbReference>
<dbReference type="RefSeq" id="WP_275680649.1">
    <property type="nucleotide sequence ID" value="NZ_JAJLJH010000001.1"/>
</dbReference>
<comment type="caution">
    <text evidence="3">The sequence shown here is derived from an EMBL/GenBank/DDBJ whole genome shotgun (WGS) entry which is preliminary data.</text>
</comment>
<dbReference type="EMBL" id="JAJLJH010000001">
    <property type="protein sequence ID" value="MCK9684622.1"/>
    <property type="molecule type" value="Genomic_DNA"/>
</dbReference>
<evidence type="ECO:0000256" key="2">
    <source>
        <dbReference type="SAM" id="SignalP"/>
    </source>
</evidence>
<evidence type="ECO:0000313" key="4">
    <source>
        <dbReference type="Proteomes" id="UP001139353"/>
    </source>
</evidence>
<dbReference type="Gene3D" id="3.40.710.10">
    <property type="entry name" value="DD-peptidase/beta-lactamase superfamily"/>
    <property type="match status" value="1"/>
</dbReference>
<sequence>MDRTTRLVTLTLLTALVAACGGGSGSPAPAPVPVPSPPPPPPAPTVAQRAAAAASAASQAADCVAVRPFYWSVGDAGGKLGDGNVGAAPPVASTIMAIASASKLVYGAYVAQQRGGVLTDTDLHDLNFVSGYTDFTSCQPGETVGTCESDGTNGTYEAANDGKFFYGGGHMEKHANDNGLATFGNADLASAINASLGTSFNYSQPQLAGGIYTSATDYGAFLQRIVAGQLEISALLGAHPVCTQPSTCATAVYTPIPSEADHYSIGHWVEDDPAAGDGAFSSPGAFGFYPWIAHDKAWWGVLARSAKSSDEQEGVASMKCGRKIRAAWVAGQYP</sequence>
<reference evidence="3" key="1">
    <citation type="submission" date="2021-11" db="EMBL/GenBank/DDBJ databases">
        <title>BS-T2-15 a new species belonging to the Comamonadaceae family isolated from the soil of a French oak forest.</title>
        <authorList>
            <person name="Mieszkin S."/>
            <person name="Alain K."/>
        </authorList>
    </citation>
    <scope>NUCLEOTIDE SEQUENCE</scope>
    <source>
        <strain evidence="3">BS-T2-15</strain>
    </source>
</reference>
<evidence type="ECO:0000256" key="1">
    <source>
        <dbReference type="SAM" id="MobiDB-lite"/>
    </source>
</evidence>
<keyword evidence="2" id="KW-0732">Signal</keyword>
<feature type="compositionally biased region" description="Pro residues" evidence="1">
    <location>
        <begin position="28"/>
        <end position="44"/>
    </location>
</feature>
<accession>A0A9X1YHR0</accession>
<keyword evidence="4" id="KW-1185">Reference proteome</keyword>
<evidence type="ECO:0008006" key="5">
    <source>
        <dbReference type="Google" id="ProtNLM"/>
    </source>
</evidence>
<evidence type="ECO:0000313" key="3">
    <source>
        <dbReference type="EMBL" id="MCK9684622.1"/>
    </source>
</evidence>